<keyword evidence="3" id="KW-1185">Reference proteome</keyword>
<protein>
    <recommendedName>
        <fullName evidence="4">Lipoprotein</fullName>
    </recommendedName>
</protein>
<organism evidence="2 3">
    <name type="scientific">Pontibacter akesuensis</name>
    <dbReference type="NCBI Taxonomy" id="388950"/>
    <lineage>
        <taxon>Bacteria</taxon>
        <taxon>Pseudomonadati</taxon>
        <taxon>Bacteroidota</taxon>
        <taxon>Cytophagia</taxon>
        <taxon>Cytophagales</taxon>
        <taxon>Hymenobacteraceae</taxon>
        <taxon>Pontibacter</taxon>
    </lineage>
</organism>
<proteinExistence type="predicted"/>
<evidence type="ECO:0000313" key="3">
    <source>
        <dbReference type="Proteomes" id="UP000182491"/>
    </source>
</evidence>
<dbReference type="OrthoDB" id="852971at2"/>
<reference evidence="3" key="1">
    <citation type="submission" date="2016-10" db="EMBL/GenBank/DDBJ databases">
        <authorList>
            <person name="Varghese N."/>
        </authorList>
    </citation>
    <scope>NUCLEOTIDE SEQUENCE [LARGE SCALE GENOMIC DNA]</scope>
    <source>
        <strain evidence="3">DSM 18820</strain>
    </source>
</reference>
<feature type="signal peptide" evidence="1">
    <location>
        <begin position="1"/>
        <end position="24"/>
    </location>
</feature>
<evidence type="ECO:0000313" key="2">
    <source>
        <dbReference type="EMBL" id="SFU80174.1"/>
    </source>
</evidence>
<dbReference type="AlphaFoldDB" id="A0A1I7J4T9"/>
<evidence type="ECO:0008006" key="4">
    <source>
        <dbReference type="Google" id="ProtNLM"/>
    </source>
</evidence>
<accession>A0A1I7J4T9</accession>
<dbReference type="EMBL" id="FPCA01000003">
    <property type="protein sequence ID" value="SFU80174.1"/>
    <property type="molecule type" value="Genomic_DNA"/>
</dbReference>
<name>A0A1I7J4T9_9BACT</name>
<sequence>MKLIAKFKTIALAVTMGSFLVACDQNTGTETPIGVPEEERGLVQEGGEVQNASTTTYDDTRNWVTTNTARADEVTEDEFKRMRSEYQRREAELDQQKVNWDDDTREKWERTKQEWSGFENSVQQRLGNIDVDADIDVQRENN</sequence>
<keyword evidence="1" id="KW-0732">Signal</keyword>
<evidence type="ECO:0000256" key="1">
    <source>
        <dbReference type="SAM" id="SignalP"/>
    </source>
</evidence>
<dbReference type="PROSITE" id="PS51257">
    <property type="entry name" value="PROKAR_LIPOPROTEIN"/>
    <property type="match status" value="1"/>
</dbReference>
<dbReference type="RefSeq" id="WP_068838493.1">
    <property type="nucleotide sequence ID" value="NZ_BMXC01000003.1"/>
</dbReference>
<dbReference type="Proteomes" id="UP000182491">
    <property type="component" value="Unassembled WGS sequence"/>
</dbReference>
<feature type="chain" id="PRO_5010191338" description="Lipoprotein" evidence="1">
    <location>
        <begin position="25"/>
        <end position="142"/>
    </location>
</feature>
<gene>
    <name evidence="2" type="ORF">SAMN04487941_2490</name>
</gene>